<evidence type="ECO:0000313" key="11">
    <source>
        <dbReference type="Proteomes" id="UP001365542"/>
    </source>
</evidence>
<evidence type="ECO:0000256" key="2">
    <source>
        <dbReference type="ARBA" id="ARBA00004749"/>
    </source>
</evidence>
<dbReference type="EMBL" id="JAVHJO010000005">
    <property type="protein sequence ID" value="KAK6540315.1"/>
    <property type="molecule type" value="Genomic_DNA"/>
</dbReference>
<name>A0AAV9XEX1_9PEZI</name>
<keyword evidence="4 8" id="KW-0831">Ubiquinone biosynthesis</keyword>
<keyword evidence="10" id="KW-0830">Ubiquinone</keyword>
<keyword evidence="11" id="KW-1185">Reference proteome</keyword>
<dbReference type="InterPro" id="IPR013718">
    <property type="entry name" value="COQ9_C"/>
</dbReference>
<evidence type="ECO:0000256" key="6">
    <source>
        <dbReference type="ARBA" id="ARBA00023121"/>
    </source>
</evidence>
<reference evidence="10 11" key="1">
    <citation type="submission" date="2019-10" db="EMBL/GenBank/DDBJ databases">
        <authorList>
            <person name="Palmer J.M."/>
        </authorList>
    </citation>
    <scope>NUCLEOTIDE SEQUENCE [LARGE SCALE GENOMIC DNA]</scope>
    <source>
        <strain evidence="10 11">TWF694</strain>
    </source>
</reference>
<comment type="pathway">
    <text evidence="2 8">Cofactor biosynthesis; ubiquinone biosynthesis.</text>
</comment>
<accession>A0AAV9XEX1</accession>
<evidence type="ECO:0000256" key="5">
    <source>
        <dbReference type="ARBA" id="ARBA00022946"/>
    </source>
</evidence>
<dbReference type="GO" id="GO:0005743">
    <property type="term" value="C:mitochondrial inner membrane"/>
    <property type="evidence" value="ECO:0007669"/>
    <property type="project" value="TreeGrafter"/>
</dbReference>
<evidence type="ECO:0000256" key="4">
    <source>
        <dbReference type="ARBA" id="ARBA00022688"/>
    </source>
</evidence>
<dbReference type="GO" id="GO:0008289">
    <property type="term" value="F:lipid binding"/>
    <property type="evidence" value="ECO:0007669"/>
    <property type="project" value="UniProtKB-UniRule"/>
</dbReference>
<dbReference type="PANTHER" id="PTHR21427:SF19">
    <property type="entry name" value="UBIQUINONE BIOSYNTHESIS PROTEIN COQ9, MITOCHONDRIAL"/>
    <property type="match status" value="1"/>
</dbReference>
<feature type="domain" description="COQ9 C-terminal" evidence="9">
    <location>
        <begin position="171"/>
        <end position="211"/>
    </location>
</feature>
<evidence type="ECO:0000256" key="1">
    <source>
        <dbReference type="ARBA" id="ARBA00004173"/>
    </source>
</evidence>
<evidence type="ECO:0000313" key="10">
    <source>
        <dbReference type="EMBL" id="KAK6540315.1"/>
    </source>
</evidence>
<evidence type="ECO:0000256" key="3">
    <source>
        <dbReference type="ARBA" id="ARBA00010766"/>
    </source>
</evidence>
<comment type="function">
    <text evidence="8">Membrane-associated protein that warps the membrane surface to access and bind aromatic isoprenes with high specificity, including ubiquinone (CoQ) isoprene intermediates and presents them directly to Coq7, therefore facilitating the Coq7-mediated hydroxylase step. Participates in the biosynthesis of coenzyme Q, also named ubiquinone, an essential lipid-soluble electron transporter for aerobic cellular respiration.</text>
</comment>
<dbReference type="PANTHER" id="PTHR21427">
    <property type="entry name" value="UBIQUINONE BIOSYNTHESIS PROTEIN COQ9, MITOCHONDRIAL"/>
    <property type="match status" value="1"/>
</dbReference>
<sequence length="213" mass="23526">MVTKQSYRILRQSLLGFGLHSKLPPASQLLTSNGLNHLRLNHGQSSTVSGTPYTPEQGAILSAALNHVPTQGFSDSALLMGVKDAGYLDVTTNLFPRGAFDIVMYHLVTQREKLNGYANSEEWKDLHTSSQRLGTSDRIKALCIERLRQNKPIIHRWTEAVTLMKYPANLQSSSSELFSLADTMWNIAGDTAKDASWYTKRGILSGIYAATGK</sequence>
<dbReference type="AlphaFoldDB" id="A0AAV9XEX1"/>
<dbReference type="Pfam" id="PF08511">
    <property type="entry name" value="COQ9"/>
    <property type="match status" value="1"/>
</dbReference>
<evidence type="ECO:0000256" key="8">
    <source>
        <dbReference type="RuleBase" id="RU366063"/>
    </source>
</evidence>
<keyword evidence="7 8" id="KW-0496">Mitochondrion</keyword>
<proteinExistence type="inferred from homology"/>
<evidence type="ECO:0000259" key="9">
    <source>
        <dbReference type="Pfam" id="PF08511"/>
    </source>
</evidence>
<comment type="caution">
    <text evidence="10">The sequence shown here is derived from an EMBL/GenBank/DDBJ whole genome shotgun (WGS) entry which is preliminary data.</text>
</comment>
<dbReference type="NCBIfam" id="TIGR02396">
    <property type="entry name" value="diverge_rpsU"/>
    <property type="match status" value="1"/>
</dbReference>
<organism evidence="10 11">
    <name type="scientific">Orbilia ellipsospora</name>
    <dbReference type="NCBI Taxonomy" id="2528407"/>
    <lineage>
        <taxon>Eukaryota</taxon>
        <taxon>Fungi</taxon>
        <taxon>Dikarya</taxon>
        <taxon>Ascomycota</taxon>
        <taxon>Pezizomycotina</taxon>
        <taxon>Orbiliomycetes</taxon>
        <taxon>Orbiliales</taxon>
        <taxon>Orbiliaceae</taxon>
        <taxon>Orbilia</taxon>
    </lineage>
</organism>
<keyword evidence="6 8" id="KW-0446">Lipid-binding</keyword>
<gene>
    <name evidence="10" type="primary">COQ9</name>
    <name evidence="10" type="ORF">TWF694_009120</name>
</gene>
<comment type="similarity">
    <text evidence="3 8">Belongs to the COQ9 family.</text>
</comment>
<protein>
    <recommendedName>
        <fullName evidence="8">Ubiquinone biosynthesis protein</fullName>
    </recommendedName>
</protein>
<comment type="subcellular location">
    <subcellularLocation>
        <location evidence="1 8">Mitochondrion</location>
    </subcellularLocation>
</comment>
<dbReference type="Proteomes" id="UP001365542">
    <property type="component" value="Unassembled WGS sequence"/>
</dbReference>
<keyword evidence="5" id="KW-0809">Transit peptide</keyword>
<dbReference type="InterPro" id="IPR012762">
    <property type="entry name" value="Ubiq_biosynth_COQ9"/>
</dbReference>
<evidence type="ECO:0000256" key="7">
    <source>
        <dbReference type="ARBA" id="ARBA00023128"/>
    </source>
</evidence>
<dbReference type="GO" id="GO:0006744">
    <property type="term" value="P:ubiquinone biosynthetic process"/>
    <property type="evidence" value="ECO:0007669"/>
    <property type="project" value="UniProtKB-UniRule"/>
</dbReference>